<dbReference type="EMBL" id="CP132508">
    <property type="protein sequence ID" value="WPD20303.1"/>
    <property type="molecule type" value="Genomic_DNA"/>
</dbReference>
<dbReference type="Pfam" id="PF07690">
    <property type="entry name" value="MFS_1"/>
    <property type="match status" value="1"/>
</dbReference>
<feature type="transmembrane region" description="Helical" evidence="7">
    <location>
        <begin position="250"/>
        <end position="272"/>
    </location>
</feature>
<keyword evidence="4 7" id="KW-0812">Transmembrane</keyword>
<dbReference type="SUPFAM" id="SSF103473">
    <property type="entry name" value="MFS general substrate transporter"/>
    <property type="match status" value="1"/>
</dbReference>
<dbReference type="PANTHER" id="PTHR23513">
    <property type="entry name" value="INTEGRAL MEMBRANE EFFLUX PROTEIN-RELATED"/>
    <property type="match status" value="1"/>
</dbReference>
<evidence type="ECO:0000313" key="9">
    <source>
        <dbReference type="Proteomes" id="UP001304683"/>
    </source>
</evidence>
<dbReference type="CDD" id="cd06173">
    <property type="entry name" value="MFS_MefA_like"/>
    <property type="match status" value="1"/>
</dbReference>
<dbReference type="RefSeq" id="WP_318751634.1">
    <property type="nucleotide sequence ID" value="NZ_CP132508.1"/>
</dbReference>
<evidence type="ECO:0000313" key="8">
    <source>
        <dbReference type="EMBL" id="WPD20303.1"/>
    </source>
</evidence>
<gene>
    <name evidence="8" type="ORF">Q5761_08540</name>
</gene>
<accession>A0ABZ0QT43</accession>
<feature type="transmembrane region" description="Helical" evidence="7">
    <location>
        <begin position="194"/>
        <end position="212"/>
    </location>
</feature>
<keyword evidence="9" id="KW-1185">Reference proteome</keyword>
<dbReference type="Proteomes" id="UP001304683">
    <property type="component" value="Chromosome"/>
</dbReference>
<keyword evidence="6 7" id="KW-0472">Membrane</keyword>
<keyword evidence="2" id="KW-0813">Transport</keyword>
<keyword evidence="3" id="KW-1003">Cell membrane</keyword>
<dbReference type="PANTHER" id="PTHR23513:SF9">
    <property type="entry name" value="ENTEROBACTIN EXPORTER ENTS"/>
    <property type="match status" value="1"/>
</dbReference>
<comment type="subcellular location">
    <subcellularLocation>
        <location evidence="1">Cell membrane</location>
        <topology evidence="1">Multi-pass membrane protein</topology>
    </subcellularLocation>
</comment>
<evidence type="ECO:0000256" key="5">
    <source>
        <dbReference type="ARBA" id="ARBA00022989"/>
    </source>
</evidence>
<sequence>MAQRQDRSKLTKHGCFRSRGAGHVLATIDLFRRNPNIAKLVLAETISYVGDSIFDIVILWEIYEQTRSTFGTAALMIGEVVAQLTLGPILGAVADRFDRKMIMQVSAIVQMLLTALMALWSFWDDLPVWAIYVFSFTLSVFQLAYSPARSAILPEITDPNILLRVNALCNSLGQVASVVGASIGGILAVEVGNALAIAVDSATFAAAAFLIGQMQYQSLRISSEMATEGSKKPGKLALLSYLLRDMRKSLGFLLGNVIILHIIVLGTVSNIALAPINVLVPMLMADSFGGDARHLGFFESGVGLGMFLAGSSMSMVKLTRIGVVFAMGFCIQAVALGLIALASVAWLAVFGGMLLGVGFVATIVPFGTLVQTLVPVEMVGRVRAISSTLSSAIIPISYFCFAVLGDMVGSKLPLLMGAVLMASCGAIALCAHTIRAVSLDHNVLGL</sequence>
<feature type="transmembrane region" description="Helical" evidence="7">
    <location>
        <begin position="414"/>
        <end position="434"/>
    </location>
</feature>
<evidence type="ECO:0000256" key="1">
    <source>
        <dbReference type="ARBA" id="ARBA00004651"/>
    </source>
</evidence>
<dbReference type="Gene3D" id="1.20.1250.20">
    <property type="entry name" value="MFS general substrate transporter like domains"/>
    <property type="match status" value="1"/>
</dbReference>
<feature type="transmembrane region" description="Helical" evidence="7">
    <location>
        <begin position="69"/>
        <end position="93"/>
    </location>
</feature>
<feature type="transmembrane region" description="Helical" evidence="7">
    <location>
        <begin position="353"/>
        <end position="376"/>
    </location>
</feature>
<feature type="transmembrane region" description="Helical" evidence="7">
    <location>
        <begin position="105"/>
        <end position="123"/>
    </location>
</feature>
<reference evidence="8 9" key="1">
    <citation type="submission" date="2023-08" db="EMBL/GenBank/DDBJ databases">
        <title>Genome sequence of Thermaerobacter compostii strain Ins1, a spore-forming filamentous bacterium isolated from a deep geothermal reservoir.</title>
        <authorList>
            <person name="Bregnard D."/>
            <person name="Gonzalez D."/>
            <person name="Junier P."/>
        </authorList>
    </citation>
    <scope>NUCLEOTIDE SEQUENCE [LARGE SCALE GENOMIC DNA]</scope>
    <source>
        <strain evidence="8 9">Ins1</strain>
    </source>
</reference>
<feature type="transmembrane region" description="Helical" evidence="7">
    <location>
        <begin position="167"/>
        <end position="188"/>
    </location>
</feature>
<evidence type="ECO:0000256" key="7">
    <source>
        <dbReference type="SAM" id="Phobius"/>
    </source>
</evidence>
<feature type="transmembrane region" description="Helical" evidence="7">
    <location>
        <begin position="321"/>
        <end position="347"/>
    </location>
</feature>
<evidence type="ECO:0000256" key="6">
    <source>
        <dbReference type="ARBA" id="ARBA00023136"/>
    </source>
</evidence>
<evidence type="ECO:0000256" key="2">
    <source>
        <dbReference type="ARBA" id="ARBA00022448"/>
    </source>
</evidence>
<feature type="transmembrane region" description="Helical" evidence="7">
    <location>
        <begin position="388"/>
        <end position="408"/>
    </location>
</feature>
<name>A0ABZ0QT43_9FIRM</name>
<feature type="transmembrane region" description="Helical" evidence="7">
    <location>
        <begin position="292"/>
        <end position="309"/>
    </location>
</feature>
<evidence type="ECO:0000256" key="3">
    <source>
        <dbReference type="ARBA" id="ARBA00022475"/>
    </source>
</evidence>
<proteinExistence type="predicted"/>
<feature type="transmembrane region" description="Helical" evidence="7">
    <location>
        <begin position="129"/>
        <end position="146"/>
    </location>
</feature>
<dbReference type="InterPro" id="IPR011701">
    <property type="entry name" value="MFS"/>
</dbReference>
<organism evidence="8 9">
    <name type="scientific">Thermaerobacter composti</name>
    <dbReference type="NCBI Taxonomy" id="554949"/>
    <lineage>
        <taxon>Bacteria</taxon>
        <taxon>Bacillati</taxon>
        <taxon>Bacillota</taxon>
        <taxon>Clostridia</taxon>
        <taxon>Eubacteriales</taxon>
        <taxon>Clostridiales Family XVII. Incertae Sedis</taxon>
        <taxon>Thermaerobacter</taxon>
    </lineage>
</organism>
<feature type="transmembrane region" description="Helical" evidence="7">
    <location>
        <begin position="40"/>
        <end position="63"/>
    </location>
</feature>
<keyword evidence="5 7" id="KW-1133">Transmembrane helix</keyword>
<protein>
    <submittedName>
        <fullName evidence="8">MFS transporter</fullName>
    </submittedName>
</protein>
<evidence type="ECO:0000256" key="4">
    <source>
        <dbReference type="ARBA" id="ARBA00022692"/>
    </source>
</evidence>
<dbReference type="InterPro" id="IPR036259">
    <property type="entry name" value="MFS_trans_sf"/>
</dbReference>